<dbReference type="PROSITE" id="PS51192">
    <property type="entry name" value="HELICASE_ATP_BIND_1"/>
    <property type="match status" value="1"/>
</dbReference>
<feature type="compositionally biased region" description="Pro residues" evidence="10">
    <location>
        <begin position="1522"/>
        <end position="1532"/>
    </location>
</feature>
<dbReference type="InterPro" id="IPR055565">
    <property type="entry name" value="DUF7141"/>
</dbReference>
<dbReference type="GO" id="GO:0008270">
    <property type="term" value="F:zinc ion binding"/>
    <property type="evidence" value="ECO:0007669"/>
    <property type="project" value="UniProtKB-KW"/>
</dbReference>
<organism evidence="13 14">
    <name type="scientific">Alternaria panax</name>
    <dbReference type="NCBI Taxonomy" id="48097"/>
    <lineage>
        <taxon>Eukaryota</taxon>
        <taxon>Fungi</taxon>
        <taxon>Dikarya</taxon>
        <taxon>Ascomycota</taxon>
        <taxon>Pezizomycotina</taxon>
        <taxon>Dothideomycetes</taxon>
        <taxon>Pleosporomycetidae</taxon>
        <taxon>Pleosporales</taxon>
        <taxon>Pleosporineae</taxon>
        <taxon>Pleosporaceae</taxon>
        <taxon>Alternaria</taxon>
        <taxon>Alternaria sect. Panax</taxon>
    </lineage>
</organism>
<dbReference type="CDD" id="cd17919">
    <property type="entry name" value="DEXHc_Snf"/>
    <property type="match status" value="1"/>
</dbReference>
<keyword evidence="3" id="KW-0479">Metal-binding</keyword>
<feature type="compositionally biased region" description="Basic and acidic residues" evidence="10">
    <location>
        <begin position="1401"/>
        <end position="1415"/>
    </location>
</feature>
<feature type="compositionally biased region" description="Acidic residues" evidence="10">
    <location>
        <begin position="175"/>
        <end position="184"/>
    </location>
</feature>
<feature type="compositionally biased region" description="Polar residues" evidence="10">
    <location>
        <begin position="1726"/>
        <end position="1739"/>
    </location>
</feature>
<feature type="compositionally biased region" description="Basic and acidic residues" evidence="10">
    <location>
        <begin position="297"/>
        <end position="314"/>
    </location>
</feature>
<evidence type="ECO:0000313" key="14">
    <source>
        <dbReference type="Proteomes" id="UP001199106"/>
    </source>
</evidence>
<dbReference type="InterPro" id="IPR001965">
    <property type="entry name" value="Znf_PHD"/>
</dbReference>
<dbReference type="InterPro" id="IPR027417">
    <property type="entry name" value="P-loop_NTPase"/>
</dbReference>
<dbReference type="SUPFAM" id="SSF57903">
    <property type="entry name" value="FYVE/PHD zinc finger"/>
    <property type="match status" value="1"/>
</dbReference>
<evidence type="ECO:0000256" key="1">
    <source>
        <dbReference type="ARBA" id="ARBA00004123"/>
    </source>
</evidence>
<dbReference type="SMART" id="SM00249">
    <property type="entry name" value="PHD"/>
    <property type="match status" value="2"/>
</dbReference>
<dbReference type="CDD" id="cd15489">
    <property type="entry name" value="PHD_SF"/>
    <property type="match status" value="1"/>
</dbReference>
<feature type="compositionally biased region" description="Acidic residues" evidence="10">
    <location>
        <begin position="1386"/>
        <end position="1400"/>
    </location>
</feature>
<feature type="region of interest" description="Disordered" evidence="10">
    <location>
        <begin position="1723"/>
        <end position="1770"/>
    </location>
</feature>
<dbReference type="Pfam" id="PF18585">
    <property type="entry name" value="zf-CCCH_6"/>
    <property type="match status" value="1"/>
</dbReference>
<dbReference type="InterPro" id="IPR013083">
    <property type="entry name" value="Znf_RING/FYVE/PHD"/>
</dbReference>
<dbReference type="CDD" id="cd18793">
    <property type="entry name" value="SF2_C_SNF"/>
    <property type="match status" value="1"/>
</dbReference>
<evidence type="ECO:0000256" key="4">
    <source>
        <dbReference type="ARBA" id="ARBA00022741"/>
    </source>
</evidence>
<dbReference type="Pfam" id="PF00176">
    <property type="entry name" value="SNF2-rel_dom"/>
    <property type="match status" value="1"/>
</dbReference>
<dbReference type="GO" id="GO:0003682">
    <property type="term" value="F:chromatin binding"/>
    <property type="evidence" value="ECO:0007669"/>
    <property type="project" value="TreeGrafter"/>
</dbReference>
<feature type="domain" description="Helicase C-terminal" evidence="12">
    <location>
        <begin position="1052"/>
        <end position="1203"/>
    </location>
</feature>
<reference evidence="13" key="1">
    <citation type="submission" date="2021-07" db="EMBL/GenBank/DDBJ databases">
        <title>Genome Resource of American Ginseng Black Spot Pathogen Alternaria panax.</title>
        <authorList>
            <person name="Qiu C."/>
            <person name="Wang W."/>
            <person name="Liu Z."/>
        </authorList>
    </citation>
    <scope>NUCLEOTIDE SEQUENCE</scope>
    <source>
        <strain evidence="13">BNCC115425</strain>
    </source>
</reference>
<dbReference type="InterPro" id="IPR000330">
    <property type="entry name" value="SNF2_N"/>
</dbReference>
<comment type="caution">
    <text evidence="13">The sequence shown here is derived from an EMBL/GenBank/DDBJ whole genome shotgun (WGS) entry which is preliminary data.</text>
</comment>
<keyword evidence="9" id="KW-0539">Nucleus</keyword>
<evidence type="ECO:0000259" key="11">
    <source>
        <dbReference type="PROSITE" id="PS51192"/>
    </source>
</evidence>
<dbReference type="GO" id="GO:0000785">
    <property type="term" value="C:chromatin"/>
    <property type="evidence" value="ECO:0007669"/>
    <property type="project" value="TreeGrafter"/>
</dbReference>
<dbReference type="InterPro" id="IPR040934">
    <property type="entry name" value="Znf-CCCH_6"/>
</dbReference>
<dbReference type="Pfam" id="PF00271">
    <property type="entry name" value="Helicase_C"/>
    <property type="match status" value="1"/>
</dbReference>
<dbReference type="InterPro" id="IPR049730">
    <property type="entry name" value="SNF2/RAD54-like_C"/>
</dbReference>
<dbReference type="SUPFAM" id="SSF52540">
    <property type="entry name" value="P-loop containing nucleoside triphosphate hydrolases"/>
    <property type="match status" value="2"/>
</dbReference>
<dbReference type="Gene3D" id="3.40.50.300">
    <property type="entry name" value="P-loop containing nucleotide triphosphate hydrolases"/>
    <property type="match status" value="1"/>
</dbReference>
<keyword evidence="4" id="KW-0547">Nucleotide-binding</keyword>
<dbReference type="InterPro" id="IPR014001">
    <property type="entry name" value="Helicase_ATP-bd"/>
</dbReference>
<feature type="compositionally biased region" description="Polar residues" evidence="10">
    <location>
        <begin position="1421"/>
        <end position="1443"/>
    </location>
</feature>
<dbReference type="GO" id="GO:0003677">
    <property type="term" value="F:DNA binding"/>
    <property type="evidence" value="ECO:0007669"/>
    <property type="project" value="TreeGrafter"/>
</dbReference>
<evidence type="ECO:0000256" key="2">
    <source>
        <dbReference type="ARBA" id="ARBA00011353"/>
    </source>
</evidence>
<comment type="subunit">
    <text evidence="2">Component of the NuA4 histone acetyltransferase complex.</text>
</comment>
<keyword evidence="5" id="KW-0863">Zinc-finger</keyword>
<dbReference type="InterPro" id="IPR011011">
    <property type="entry name" value="Znf_FYVE_PHD"/>
</dbReference>
<dbReference type="InterPro" id="IPR038718">
    <property type="entry name" value="SNF2-like_sf"/>
</dbReference>
<feature type="compositionally biased region" description="Low complexity" evidence="10">
    <location>
        <begin position="1493"/>
        <end position="1505"/>
    </location>
</feature>
<evidence type="ECO:0000256" key="9">
    <source>
        <dbReference type="ARBA" id="ARBA00023242"/>
    </source>
</evidence>
<dbReference type="InterPro" id="IPR056616">
    <property type="entry name" value="Chromo_MIT1"/>
</dbReference>
<dbReference type="GO" id="GO:0140658">
    <property type="term" value="F:ATP-dependent chromatin remodeler activity"/>
    <property type="evidence" value="ECO:0007669"/>
    <property type="project" value="TreeGrafter"/>
</dbReference>
<feature type="compositionally biased region" description="Basic and acidic residues" evidence="10">
    <location>
        <begin position="148"/>
        <end position="161"/>
    </location>
</feature>
<feature type="domain" description="Helicase ATP-binding" evidence="11">
    <location>
        <begin position="747"/>
        <end position="918"/>
    </location>
</feature>
<dbReference type="PROSITE" id="PS51194">
    <property type="entry name" value="HELICASE_CTER"/>
    <property type="match status" value="1"/>
</dbReference>
<feature type="compositionally biased region" description="Polar residues" evidence="10">
    <location>
        <begin position="1692"/>
        <end position="1711"/>
    </location>
</feature>
<comment type="subcellular location">
    <subcellularLocation>
        <location evidence="1">Nucleus</location>
    </subcellularLocation>
</comment>
<keyword evidence="6" id="KW-0378">Hydrolase</keyword>
<dbReference type="SUPFAM" id="SSF54160">
    <property type="entry name" value="Chromo domain-like"/>
    <property type="match status" value="1"/>
</dbReference>
<dbReference type="SMART" id="SM00490">
    <property type="entry name" value="HELICc"/>
    <property type="match status" value="1"/>
</dbReference>
<keyword evidence="8" id="KW-0067">ATP-binding</keyword>
<feature type="compositionally biased region" description="Low complexity" evidence="10">
    <location>
        <begin position="1740"/>
        <end position="1754"/>
    </location>
</feature>
<evidence type="ECO:0000256" key="8">
    <source>
        <dbReference type="ARBA" id="ARBA00022840"/>
    </source>
</evidence>
<feature type="region of interest" description="Disordered" evidence="10">
    <location>
        <begin position="129"/>
        <end position="322"/>
    </location>
</feature>
<feature type="compositionally biased region" description="Basic residues" evidence="10">
    <location>
        <begin position="236"/>
        <end position="254"/>
    </location>
</feature>
<protein>
    <recommendedName>
        <fullName evidence="15">Chromatin remodeling factor</fullName>
    </recommendedName>
</protein>
<proteinExistence type="predicted"/>
<keyword evidence="14" id="KW-1185">Reference proteome</keyword>
<feature type="compositionally biased region" description="Basic residues" evidence="10">
    <location>
        <begin position="286"/>
        <end position="295"/>
    </location>
</feature>
<evidence type="ECO:0000256" key="6">
    <source>
        <dbReference type="ARBA" id="ARBA00022801"/>
    </source>
</evidence>
<dbReference type="Pfam" id="PF23614">
    <property type="entry name" value="DUF7141"/>
    <property type="match status" value="1"/>
</dbReference>
<evidence type="ECO:0000256" key="5">
    <source>
        <dbReference type="ARBA" id="ARBA00022771"/>
    </source>
</evidence>
<dbReference type="GO" id="GO:0005634">
    <property type="term" value="C:nucleus"/>
    <property type="evidence" value="ECO:0007669"/>
    <property type="project" value="UniProtKB-SubCell"/>
</dbReference>
<feature type="region of interest" description="Disordered" evidence="10">
    <location>
        <begin position="1644"/>
        <end position="1711"/>
    </location>
</feature>
<dbReference type="GO" id="GO:0005524">
    <property type="term" value="F:ATP binding"/>
    <property type="evidence" value="ECO:0007669"/>
    <property type="project" value="UniProtKB-KW"/>
</dbReference>
<dbReference type="Proteomes" id="UP001199106">
    <property type="component" value="Unassembled WGS sequence"/>
</dbReference>
<dbReference type="SMART" id="SM00487">
    <property type="entry name" value="DEXDc"/>
    <property type="match status" value="1"/>
</dbReference>
<evidence type="ECO:0000256" key="7">
    <source>
        <dbReference type="ARBA" id="ARBA00022833"/>
    </source>
</evidence>
<gene>
    <name evidence="13" type="ORF">G6011_05206</name>
</gene>
<feature type="compositionally biased region" description="Low complexity" evidence="10">
    <location>
        <begin position="24"/>
        <end position="37"/>
    </location>
</feature>
<keyword evidence="7" id="KW-0862">Zinc</keyword>
<name>A0AAD4I3B4_9PLEO</name>
<dbReference type="PANTHER" id="PTHR45623:SF17">
    <property type="entry name" value="CHROMODOMAIN-HELICASE-DNA-BINDING PROTEIN 3-RELATED"/>
    <property type="match status" value="1"/>
</dbReference>
<feature type="region of interest" description="Disordered" evidence="10">
    <location>
        <begin position="1"/>
        <end position="56"/>
    </location>
</feature>
<feature type="compositionally biased region" description="Acidic residues" evidence="10">
    <location>
        <begin position="264"/>
        <end position="274"/>
    </location>
</feature>
<dbReference type="Pfam" id="PF23615">
    <property type="entry name" value="Chromo_MIT1"/>
    <property type="match status" value="1"/>
</dbReference>
<dbReference type="PANTHER" id="PTHR45623">
    <property type="entry name" value="CHROMODOMAIN-HELICASE-DNA-BINDING PROTEIN 3-RELATED-RELATED"/>
    <property type="match status" value="1"/>
</dbReference>
<dbReference type="GO" id="GO:0042393">
    <property type="term" value="F:histone binding"/>
    <property type="evidence" value="ECO:0007669"/>
    <property type="project" value="TreeGrafter"/>
</dbReference>
<dbReference type="GO" id="GO:0016887">
    <property type="term" value="F:ATP hydrolysis activity"/>
    <property type="evidence" value="ECO:0007669"/>
    <property type="project" value="TreeGrafter"/>
</dbReference>
<dbReference type="InterPro" id="IPR041684">
    <property type="entry name" value="Znf-PHD-like"/>
</dbReference>
<evidence type="ECO:0000259" key="12">
    <source>
        <dbReference type="PROSITE" id="PS51194"/>
    </source>
</evidence>
<feature type="region of interest" description="Disordered" evidence="10">
    <location>
        <begin position="1461"/>
        <end position="1540"/>
    </location>
</feature>
<evidence type="ECO:0000256" key="10">
    <source>
        <dbReference type="SAM" id="MobiDB-lite"/>
    </source>
</evidence>
<dbReference type="InterPro" id="IPR016197">
    <property type="entry name" value="Chromo-like_dom_sf"/>
</dbReference>
<dbReference type="Pfam" id="PF15446">
    <property type="entry name" value="zf-PHD-like"/>
    <property type="match status" value="1"/>
</dbReference>
<feature type="compositionally biased region" description="Acidic residues" evidence="10">
    <location>
        <begin position="223"/>
        <end position="232"/>
    </location>
</feature>
<dbReference type="EMBL" id="JAANER010000007">
    <property type="protein sequence ID" value="KAG9187335.1"/>
    <property type="molecule type" value="Genomic_DNA"/>
</dbReference>
<evidence type="ECO:0000256" key="3">
    <source>
        <dbReference type="ARBA" id="ARBA00022723"/>
    </source>
</evidence>
<evidence type="ECO:0008006" key="15">
    <source>
        <dbReference type="Google" id="ProtNLM"/>
    </source>
</evidence>
<dbReference type="Gene3D" id="3.30.40.10">
    <property type="entry name" value="Zinc/RING finger domain, C3HC4 (zinc finger)"/>
    <property type="match status" value="1"/>
</dbReference>
<dbReference type="InterPro" id="IPR001650">
    <property type="entry name" value="Helicase_C-like"/>
</dbReference>
<feature type="region of interest" description="Disordered" evidence="10">
    <location>
        <begin position="1357"/>
        <end position="1443"/>
    </location>
</feature>
<evidence type="ECO:0000313" key="13">
    <source>
        <dbReference type="EMBL" id="KAG9187335.1"/>
    </source>
</evidence>
<accession>A0AAD4I3B4</accession>
<sequence>MSSDEDGAALMAAFKKKPAGRKQSAPLPAPASEASDSTATMSLQDNIDDNLGTIHVETPPRKRRALCVRIPQKHVKKTEYKYYEPEDEVERVLREFSVGRKGDMTYEIKLFGGDRVKQVTFEELLEFRGGPEALQSFQPDDDSSDYNVDMRLRTRNAKADIEGFVDISTFPISSSEDDNQDELASDTPGPPRRRPQGSGRGTRPGPSSRGRSENSDMIALSTSDEDEDEDSDDGGRKRKGRPRKGIRQPTRHSIRQPTRTRGNDEDDEDTDDSSASDILRSDVFPGRKRKARPIRPGKPEKIPRAGVRQSDRATRATKNMQEADMDDVFRSDPAPKAVAQKVSVVREVFPKLPRSDPFRARHAEGCEVCFDGPNVAPLVYCQGCSLAYHKNCLGNRSTRDHLVTKVGDEEFVLQCKRCIGFYKKKDATAPDLSRCQDCAASGASCRPFRSRKTTQQEMKEREENQGYDPVVDVPSELLNNHQNVLFRCTKCSRAWHYHHLPPISQYAMGMNRDDEEMADERFREYSGKWMCKECDETIHQKVGGIIAWRPSDVETYRVGTPCELICEDDKQYLIKWENESYFRAAWHSGAWTWGVTAGVQRKAFFKREDGPKMRTEDAIPEEYLRIDIVLDIKYTSYVEVRSEEIDKARIKEVDKALIKYKGLGYEDTVWESVPTPEDGDRWLDFVTAYNDWVAGRYVKIPKQGPLKGRIEKARNTPFAKLEREKQPDNLVGGELMKYQLEGLNWLYYKWYDQKNAILADEMGLGKTIQVIAFMATLIQEHNCFPFLIVVPNSTCANWRREIKQWAPSLRVVAYFGSAKARDMAYKYEMYPENTKDLRCHIVVTSYDAAADDNCRRFFRGVSWAGLVVDEGQRLKNDKSQLYTALTAVRAPFRLLLTGTPLQNNARELFNLLHFLDDTINAEQLEEQYAEMTADSIRDLHDQIRPFILRRTKAKVLTFLPPLGQIILPISMSHLQKQVYKSILSKSPELLKALFTSDKQLKQQERANLSNILMQLRKCLCHPFVYSREIEERSDVAAVSHRNLVEASAKLTLLETLLPKLQERGHRVLIFSQFLDMLNIIEDFLDGMQLPYQRLDGTMGSLEKQKRIDQFNAPDSPLFAFLLSTRSGGVGINLATADTVIILDPDWNPHQDLQAIARAHRIGQKKKVLCLQLATRASVEEKIMQMGKKKMALDKIVVQDLDKEDPEDEDVESILKYGAAELFNDDDADNDIRYDDASIDKLLDRSQIENTQTGDDDSAESQFGFARIWVNEKGGLQDDFDIADEEVAPDPGVWDKILKERQAAAAAEALAKAEAMGRGRRAKAARKISLSMRISTNIIQAVDYATEERNADAVSVAGTDHLEDTTAPPSPIKKPSKKRKNKTGSESDTDFQAESEDESEPEPIHEDVDAAKELGNGRRRSTTNIANSSLHKQNDAGTSRFSSSQHSIFPAVNFPIQTIPKKGGVRAARSPPKPVKVLPPKGGTRVRLELGMHPSSASQTQPTASSGHASSARAPPAFIDLSSPPPDPAPAPKAPKTNKGTVKPFKRVIIPIRNPLGPTYGASGNRVCPACHKNHPIGACELKAAGVEHCGLCGLAHYGHSRTCPHIKSETQVREMLQALKNSPEKKELVDAAIKYLRGVKGTLVQQKKKDRERAALAKGQPVPPPTYSSIGRPPKNAYTRPPGAPNDAPNVMNGSESLPAGGSSSDPPHSYVSYTAQRHMEVATGSVGSAPQGQQRTFAQQQMVQQMQGQGSDDQQVESALRGFLFQGQD</sequence>
<dbReference type="Gene3D" id="3.40.50.10810">
    <property type="entry name" value="Tandem AAA-ATPase domain"/>
    <property type="match status" value="1"/>
</dbReference>